<dbReference type="EC" id="5.6.2.3" evidence="3"/>
<dbReference type="InterPro" id="IPR029493">
    <property type="entry name" value="RecD2-like_HHH"/>
</dbReference>
<protein>
    <recommendedName>
        <fullName evidence="3">ATP-dependent RecD2 DNA helicase</fullName>
        <ecNumber evidence="3">5.6.2.3</ecNumber>
    </recommendedName>
    <alternativeName>
        <fullName evidence="3">DNA 5'-3' helicase subunit RecD2</fullName>
    </alternativeName>
</protein>
<dbReference type="RefSeq" id="WP_069159316.1">
    <property type="nucleotide sequence ID" value="NZ_JBKXXQ010000016.1"/>
</dbReference>
<dbReference type="InterPro" id="IPR041451">
    <property type="entry name" value="RecD2_SH13"/>
</dbReference>
<dbReference type="PATRIC" id="fig|1432052.3.peg.6537"/>
<dbReference type="Gene3D" id="1.10.150.20">
    <property type="entry name" value="5' to 3' exonuclease, C-terminal subdomain"/>
    <property type="match status" value="1"/>
</dbReference>
<dbReference type="InterPro" id="IPR027417">
    <property type="entry name" value="P-loop_NTPase"/>
</dbReference>
<dbReference type="Proteomes" id="UP000095003">
    <property type="component" value="Unassembled WGS sequence"/>
</dbReference>
<dbReference type="SMART" id="SM00382">
    <property type="entry name" value="AAA"/>
    <property type="match status" value="1"/>
</dbReference>
<dbReference type="InterPro" id="IPR010994">
    <property type="entry name" value="RuvA_2-like"/>
</dbReference>
<accession>A0A1E3A9L3</accession>
<dbReference type="PANTHER" id="PTHR43788:SF6">
    <property type="entry name" value="DNA HELICASE B"/>
    <property type="match status" value="1"/>
</dbReference>
<dbReference type="SUPFAM" id="SSF52540">
    <property type="entry name" value="P-loop containing nucleoside triphosphate hydrolases"/>
    <property type="match status" value="1"/>
</dbReference>
<dbReference type="HAMAP" id="MF_01488">
    <property type="entry name" value="RecD2"/>
    <property type="match status" value="1"/>
</dbReference>
<comment type="caution">
    <text evidence="5">The sequence shown here is derived from an EMBL/GenBank/DDBJ whole genome shotgun (WGS) entry which is preliminary data.</text>
</comment>
<sequence>MSYIGTYDGTIFYNPSNKYCVISVKTADQNIPLQARSARQYKDHLIRFVAVGYELPRTDAVQIEMDGEWQNSKHGYQLQAEQWREIVPRTVDGVEGYLSSGLIKGIGSKMASEIVARFGVSVLDILEKHPERLLEVKGITENKLEDIKTSYAKNRMLQDLMTLLSPYKVTPKTALKIYQHFGPDSVEVLKNNPFELCQISGFGFRRVDAIVQKNGNDLHDPMRVRGALICILDEIRGKQGHLYLDTESLINLGLKMLNEKIPIPGMRLSKKEVEEVLQGMILSGTVVLCHDNIYLPRIFDLEDSTAHLIAKRLVFASEVEHIAPLMEQIKKEMGISLSAKQDKAVRMAFRHNLSIITGSPGTGKTTVLKTILEVYRRRHTDGKIMLMAPTGRASRRMAESTGFEEAKTLHSGLGLGSEEDENGRKKEASLLTADLIIVDEFSMVDMWLAKQLFQRLKDDCRIVLVGDADQLPSVGAGNVFHELIECGLIPVTMLDEIFRQAKDSLIAHNAKFINEGSTNLYYGPDFVFYTCNNQNEAAEKIMECYCNEIAESGIERVQILSPFRAEGATSAEQLNEVIREMVNPFCSAEEEIKLGPKIFRVGDRIMQTKNTDKVSNGDLGFIRYIKETEDGKRIGVDFGPNRELEYGVEELVNLDLSYATTIHKAMGSEYETVIIPLLKAHMVMLYRNLLYTAITRAKHRVVLVGQKAVLFMAIHRNEISKRNTSLGERICLYYRAFAKSAGIAIPSTLGDKLKNAG</sequence>
<dbReference type="GO" id="GO:0003677">
    <property type="term" value="F:DNA binding"/>
    <property type="evidence" value="ECO:0007669"/>
    <property type="project" value="UniProtKB-UniRule"/>
</dbReference>
<dbReference type="Pfam" id="PF18335">
    <property type="entry name" value="SH3_13"/>
    <property type="match status" value="1"/>
</dbReference>
<comment type="similarity">
    <text evidence="3">Belongs to the RecD family. RecD2 subfamily.</text>
</comment>
<dbReference type="GO" id="GO:0009338">
    <property type="term" value="C:exodeoxyribonuclease V complex"/>
    <property type="evidence" value="ECO:0007669"/>
    <property type="project" value="TreeGrafter"/>
</dbReference>
<evidence type="ECO:0000313" key="6">
    <source>
        <dbReference type="Proteomes" id="UP000095003"/>
    </source>
</evidence>
<keyword evidence="2 3" id="KW-0067">ATP-binding</keyword>
<dbReference type="GO" id="GO:0006310">
    <property type="term" value="P:DNA recombination"/>
    <property type="evidence" value="ECO:0007669"/>
    <property type="project" value="InterPro"/>
</dbReference>
<dbReference type="Pfam" id="PF13245">
    <property type="entry name" value="AAA_19"/>
    <property type="match status" value="1"/>
</dbReference>
<reference evidence="5 6" key="1">
    <citation type="submission" date="2016-07" db="EMBL/GenBank/DDBJ databases">
        <title>Characterization of isolates of Eisenbergiella tayi derived from blood cultures, using whole genome sequencing.</title>
        <authorList>
            <person name="Burdz T."/>
            <person name="Wiebe D."/>
            <person name="Huynh C."/>
            <person name="Bernard K."/>
        </authorList>
    </citation>
    <scope>NUCLEOTIDE SEQUENCE [LARGE SCALE GENOMIC DNA]</scope>
    <source>
        <strain evidence="5 6">NML 120489</strain>
    </source>
</reference>
<keyword evidence="3 5" id="KW-0347">Helicase</keyword>
<keyword evidence="3 5" id="KW-0378">Hydrolase</keyword>
<evidence type="ECO:0000256" key="2">
    <source>
        <dbReference type="ARBA" id="ARBA00022840"/>
    </source>
</evidence>
<dbReference type="Pfam" id="PF14490">
    <property type="entry name" value="HHH_RecD2"/>
    <property type="match status" value="1"/>
</dbReference>
<keyword evidence="3" id="KW-0413">Isomerase</keyword>
<dbReference type="Gene3D" id="1.10.10.2220">
    <property type="match status" value="1"/>
</dbReference>
<comment type="function">
    <text evidence="3">DNA-dependent ATPase and ATP-dependent 5'-3' DNA helicase. Has no activity on blunt DNA or DNA with 3'-overhangs, requires at least 10 bases of 5'-ssDNA for helicase activity.</text>
</comment>
<name>A0A1E3A9L3_9FIRM</name>
<dbReference type="InterPro" id="IPR050534">
    <property type="entry name" value="Coronavir_polyprotein_1ab"/>
</dbReference>
<evidence type="ECO:0000256" key="1">
    <source>
        <dbReference type="ARBA" id="ARBA00022741"/>
    </source>
</evidence>
<dbReference type="PANTHER" id="PTHR43788">
    <property type="entry name" value="DNA2/NAM7 HELICASE FAMILY MEMBER"/>
    <property type="match status" value="1"/>
</dbReference>
<dbReference type="Gene3D" id="2.30.30.940">
    <property type="match status" value="1"/>
</dbReference>
<dbReference type="CDD" id="cd17933">
    <property type="entry name" value="DEXSc_RecD-like"/>
    <property type="match status" value="1"/>
</dbReference>
<dbReference type="NCBIfam" id="TIGR01448">
    <property type="entry name" value="recD_rel"/>
    <property type="match status" value="1"/>
</dbReference>
<dbReference type="EMBL" id="MCGI01000007">
    <property type="protein sequence ID" value="ODM04856.1"/>
    <property type="molecule type" value="Genomic_DNA"/>
</dbReference>
<organism evidence="5 6">
    <name type="scientific">Eisenbergiella tayi</name>
    <dbReference type="NCBI Taxonomy" id="1432052"/>
    <lineage>
        <taxon>Bacteria</taxon>
        <taxon>Bacillati</taxon>
        <taxon>Bacillota</taxon>
        <taxon>Clostridia</taxon>
        <taxon>Lachnospirales</taxon>
        <taxon>Lachnospiraceae</taxon>
        <taxon>Eisenbergiella</taxon>
    </lineage>
</organism>
<dbReference type="Pfam" id="PF14520">
    <property type="entry name" value="HHH_5"/>
    <property type="match status" value="1"/>
</dbReference>
<dbReference type="Pfam" id="PF13538">
    <property type="entry name" value="UvrD_C_2"/>
    <property type="match status" value="1"/>
</dbReference>
<keyword evidence="3" id="KW-0238">DNA-binding</keyword>
<feature type="domain" description="AAA+ ATPase" evidence="4">
    <location>
        <begin position="350"/>
        <end position="490"/>
    </location>
</feature>
<dbReference type="InterPro" id="IPR003593">
    <property type="entry name" value="AAA+_ATPase"/>
</dbReference>
<dbReference type="InterPro" id="IPR027785">
    <property type="entry name" value="UvrD-like_helicase_C"/>
</dbReference>
<dbReference type="GO" id="GO:0005524">
    <property type="term" value="F:ATP binding"/>
    <property type="evidence" value="ECO:0007669"/>
    <property type="project" value="UniProtKB-UniRule"/>
</dbReference>
<dbReference type="SUPFAM" id="SSF47781">
    <property type="entry name" value="RuvA domain 2-like"/>
    <property type="match status" value="1"/>
</dbReference>
<evidence type="ECO:0000256" key="3">
    <source>
        <dbReference type="HAMAP-Rule" id="MF_01488"/>
    </source>
</evidence>
<evidence type="ECO:0000259" key="4">
    <source>
        <dbReference type="SMART" id="SM00382"/>
    </source>
</evidence>
<proteinExistence type="inferred from homology"/>
<dbReference type="CDD" id="cd18809">
    <property type="entry name" value="SF1_C_RecD"/>
    <property type="match status" value="1"/>
</dbReference>
<dbReference type="GO" id="GO:0017116">
    <property type="term" value="F:single-stranded DNA helicase activity"/>
    <property type="evidence" value="ECO:0007669"/>
    <property type="project" value="TreeGrafter"/>
</dbReference>
<dbReference type="GO" id="GO:0016887">
    <property type="term" value="F:ATP hydrolysis activity"/>
    <property type="evidence" value="ECO:0007669"/>
    <property type="project" value="RHEA"/>
</dbReference>
<dbReference type="InterPro" id="IPR006345">
    <property type="entry name" value="RecD2"/>
</dbReference>
<comment type="catalytic activity">
    <reaction evidence="3">
        <text>ATP + H2O = ADP + phosphate + H(+)</text>
        <dbReference type="Rhea" id="RHEA:13065"/>
        <dbReference type="ChEBI" id="CHEBI:15377"/>
        <dbReference type="ChEBI" id="CHEBI:15378"/>
        <dbReference type="ChEBI" id="CHEBI:30616"/>
        <dbReference type="ChEBI" id="CHEBI:43474"/>
        <dbReference type="ChEBI" id="CHEBI:456216"/>
        <dbReference type="EC" id="5.6.2.3"/>
    </reaction>
</comment>
<dbReference type="InterPro" id="IPR055446">
    <property type="entry name" value="RecD2_N_OB"/>
</dbReference>
<dbReference type="AlphaFoldDB" id="A0A1E3A9L3"/>
<dbReference type="Pfam" id="PF23139">
    <property type="entry name" value="OB_YrrC"/>
    <property type="match status" value="1"/>
</dbReference>
<keyword evidence="1 3" id="KW-0547">Nucleotide-binding</keyword>
<dbReference type="Gene3D" id="3.40.50.300">
    <property type="entry name" value="P-loop containing nucleotide triphosphate hydrolases"/>
    <property type="match status" value="2"/>
</dbReference>
<evidence type="ECO:0000313" key="5">
    <source>
        <dbReference type="EMBL" id="ODM04856.1"/>
    </source>
</evidence>
<dbReference type="GO" id="GO:0043139">
    <property type="term" value="F:5'-3' DNA helicase activity"/>
    <property type="evidence" value="ECO:0007669"/>
    <property type="project" value="UniProtKB-UniRule"/>
</dbReference>
<gene>
    <name evidence="5" type="primary">recD2_4</name>
    <name evidence="3" type="synonym">recD2</name>
    <name evidence="5" type="ORF">BEH84_05919</name>
</gene>
<feature type="binding site" evidence="3">
    <location>
        <begin position="361"/>
        <end position="365"/>
    </location>
    <ligand>
        <name>ATP</name>
        <dbReference type="ChEBI" id="CHEBI:30616"/>
    </ligand>
</feature>